<organism evidence="5 6">
    <name type="scientific">Smittium megazygosporum</name>
    <dbReference type="NCBI Taxonomy" id="133381"/>
    <lineage>
        <taxon>Eukaryota</taxon>
        <taxon>Fungi</taxon>
        <taxon>Fungi incertae sedis</taxon>
        <taxon>Zoopagomycota</taxon>
        <taxon>Kickxellomycotina</taxon>
        <taxon>Harpellomycetes</taxon>
        <taxon>Harpellales</taxon>
        <taxon>Legeriomycetaceae</taxon>
        <taxon>Smittium</taxon>
    </lineage>
</organism>
<dbReference type="AlphaFoldDB" id="A0A2T9YTN8"/>
<dbReference type="GO" id="GO:0008171">
    <property type="term" value="F:O-methyltransferase activity"/>
    <property type="evidence" value="ECO:0007669"/>
    <property type="project" value="InterPro"/>
</dbReference>
<evidence type="ECO:0000256" key="3">
    <source>
        <dbReference type="ARBA" id="ARBA00022691"/>
    </source>
</evidence>
<comment type="caution">
    <text evidence="5">The sequence shown here is derived from an EMBL/GenBank/DDBJ whole genome shotgun (WGS) entry which is preliminary data.</text>
</comment>
<sequence length="248" mass="28323">MLYQGKADGNHAQDDKFKALENYCVENTTRQPKEFKDIYEKTFETVHGAQMMISPSQGQFLSMLTSMRRPKVVLELGCFVGYSALWFAHGLDFFSSDEPRGHLFTIEKNEKMAKLAQKNISSTKYGKYISVINEPAANVLEKWDPNNKIDIVFIDADKAGYISYYNTIIEKNLLSKDGIIIVDNTTFRGEVLDHSSLSRSSNIEDSTKKPKLTTSEHIFNFNKHVNEDPRTDNLLLPIFDGFSMIRQV</sequence>
<dbReference type="InterPro" id="IPR002935">
    <property type="entry name" value="SAM_O-MeTrfase"/>
</dbReference>
<dbReference type="PANTHER" id="PTHR10509:SF14">
    <property type="entry name" value="CAFFEOYL-COA O-METHYLTRANSFERASE 3-RELATED"/>
    <property type="match status" value="1"/>
</dbReference>
<dbReference type="STRING" id="133381.A0A2T9YTN8"/>
<name>A0A2T9YTN8_9FUNG</name>
<dbReference type="OrthoDB" id="10251242at2759"/>
<dbReference type="InterPro" id="IPR029063">
    <property type="entry name" value="SAM-dependent_MTases_sf"/>
</dbReference>
<dbReference type="PROSITE" id="PS51682">
    <property type="entry name" value="SAM_OMT_I"/>
    <property type="match status" value="1"/>
</dbReference>
<keyword evidence="1" id="KW-0489">Methyltransferase</keyword>
<comment type="similarity">
    <text evidence="4">Belongs to the class I-like SAM-binding methyltransferase superfamily. Cation-dependent O-methyltransferase family.</text>
</comment>
<dbReference type="CDD" id="cd02440">
    <property type="entry name" value="AdoMet_MTases"/>
    <property type="match status" value="1"/>
</dbReference>
<keyword evidence="3" id="KW-0949">S-adenosyl-L-methionine</keyword>
<evidence type="ECO:0000256" key="4">
    <source>
        <dbReference type="ARBA" id="ARBA00023453"/>
    </source>
</evidence>
<dbReference type="SUPFAM" id="SSF53335">
    <property type="entry name" value="S-adenosyl-L-methionine-dependent methyltransferases"/>
    <property type="match status" value="1"/>
</dbReference>
<evidence type="ECO:0000313" key="5">
    <source>
        <dbReference type="EMBL" id="PVU95691.1"/>
    </source>
</evidence>
<protein>
    <recommendedName>
        <fullName evidence="7">O-methyltransferase domain-containing protein</fullName>
    </recommendedName>
</protein>
<dbReference type="InterPro" id="IPR050362">
    <property type="entry name" value="Cation-dep_OMT"/>
</dbReference>
<gene>
    <name evidence="5" type="ORF">BB560_005850</name>
</gene>
<reference evidence="5 6" key="1">
    <citation type="journal article" date="2018" name="MBio">
        <title>Comparative Genomics Reveals the Core Gene Toolbox for the Fungus-Insect Symbiosis.</title>
        <authorList>
            <person name="Wang Y."/>
            <person name="Stata M."/>
            <person name="Wang W."/>
            <person name="Stajich J.E."/>
            <person name="White M.M."/>
            <person name="Moncalvo J.M."/>
        </authorList>
    </citation>
    <scope>NUCLEOTIDE SEQUENCE [LARGE SCALE GENOMIC DNA]</scope>
    <source>
        <strain evidence="5 6">SC-DP-2</strain>
    </source>
</reference>
<accession>A0A2T9YTN8</accession>
<dbReference type="EMBL" id="MBFS01002542">
    <property type="protein sequence ID" value="PVU95691.1"/>
    <property type="molecule type" value="Genomic_DNA"/>
</dbReference>
<dbReference type="GO" id="GO:0032259">
    <property type="term" value="P:methylation"/>
    <property type="evidence" value="ECO:0007669"/>
    <property type="project" value="UniProtKB-KW"/>
</dbReference>
<keyword evidence="6" id="KW-1185">Reference proteome</keyword>
<dbReference type="Pfam" id="PF01596">
    <property type="entry name" value="Methyltransf_3"/>
    <property type="match status" value="1"/>
</dbReference>
<dbReference type="GO" id="GO:0008757">
    <property type="term" value="F:S-adenosylmethionine-dependent methyltransferase activity"/>
    <property type="evidence" value="ECO:0007669"/>
    <property type="project" value="TreeGrafter"/>
</dbReference>
<proteinExistence type="inferred from homology"/>
<dbReference type="PANTHER" id="PTHR10509">
    <property type="entry name" value="O-METHYLTRANSFERASE-RELATED"/>
    <property type="match status" value="1"/>
</dbReference>
<feature type="non-terminal residue" evidence="5">
    <location>
        <position position="248"/>
    </location>
</feature>
<evidence type="ECO:0008006" key="7">
    <source>
        <dbReference type="Google" id="ProtNLM"/>
    </source>
</evidence>
<evidence type="ECO:0000313" key="6">
    <source>
        <dbReference type="Proteomes" id="UP000245609"/>
    </source>
</evidence>
<keyword evidence="2" id="KW-0808">Transferase</keyword>
<dbReference type="Gene3D" id="3.40.50.150">
    <property type="entry name" value="Vaccinia Virus protein VP39"/>
    <property type="match status" value="1"/>
</dbReference>
<dbReference type="Proteomes" id="UP000245609">
    <property type="component" value="Unassembled WGS sequence"/>
</dbReference>
<evidence type="ECO:0000256" key="1">
    <source>
        <dbReference type="ARBA" id="ARBA00022603"/>
    </source>
</evidence>
<evidence type="ECO:0000256" key="2">
    <source>
        <dbReference type="ARBA" id="ARBA00022679"/>
    </source>
</evidence>